<evidence type="ECO:0000256" key="1">
    <source>
        <dbReference type="SAM" id="MobiDB-lite"/>
    </source>
</evidence>
<evidence type="ECO:0000313" key="3">
    <source>
        <dbReference type="Proteomes" id="UP001159363"/>
    </source>
</evidence>
<feature type="compositionally biased region" description="Polar residues" evidence="1">
    <location>
        <begin position="1002"/>
        <end position="1021"/>
    </location>
</feature>
<feature type="region of interest" description="Disordered" evidence="1">
    <location>
        <begin position="2018"/>
        <end position="2041"/>
    </location>
</feature>
<name>A0ABQ9G3M1_9NEOP</name>
<feature type="region of interest" description="Disordered" evidence="1">
    <location>
        <begin position="2586"/>
        <end position="2618"/>
    </location>
</feature>
<feature type="compositionally biased region" description="Basic and acidic residues" evidence="1">
    <location>
        <begin position="796"/>
        <end position="807"/>
    </location>
</feature>
<feature type="compositionally biased region" description="Basic and acidic residues" evidence="1">
    <location>
        <begin position="2590"/>
        <end position="2599"/>
    </location>
</feature>
<accession>A0ABQ9G3M1</accession>
<reference evidence="2 3" key="1">
    <citation type="submission" date="2023-02" db="EMBL/GenBank/DDBJ databases">
        <title>LHISI_Scaffold_Assembly.</title>
        <authorList>
            <person name="Stuart O.P."/>
            <person name="Cleave R."/>
            <person name="Magrath M.J.L."/>
            <person name="Mikheyev A.S."/>
        </authorList>
    </citation>
    <scope>NUCLEOTIDE SEQUENCE [LARGE SCALE GENOMIC DNA]</scope>
    <source>
        <strain evidence="2">Daus_M_001</strain>
        <tissue evidence="2">Leg muscle</tissue>
    </source>
</reference>
<feature type="region of interest" description="Disordered" evidence="1">
    <location>
        <begin position="3445"/>
        <end position="3470"/>
    </location>
</feature>
<sequence length="3593" mass="398196">MESGEIWATLNIGVLRADEGEARRVWSSTEMQGWGKLGITEKTSPTNGFIRHYSHMQKSRVQPHQELNPVHLGGSRGQPETLYQQENMRPLVAYIIGSWMTTLSHCFLGLPVHRISCPSNTCCPWSDDDWLAIGHLTTTIDGYRIVRVQGQLLTRGIFLMYQTQLPLTTHLPWYTSAFLKAPARQSVAKPSEVGRTLPSVRGHLAERKGSSPTPLAPGRCHRATSRFPLQPRHVLSKSFQFFSDHQWLPPSTTKYFYHFPPEAPEDFKHQQLPEVLQHQKPAQQHSTLPLLTLLDQQPPLLAGTPPSGAGQPPQVVSLTGAPRVLAGIFLPGTGSSTVAGPHLDSSRMTTHTTFCSTFVHQGKGTVLEGMRKRRSSLLLSECAPITHPHFVEIPHRNGLRPPVTWRVSPVLSAPQFYFPSITRLGDETDPAVRALVTGRDTSLGIVNSFCGSSAAAAWSQRYLPSPTAPQQLALPSLMRAAYTNIPNTTMAHPIMLHQPKETTPSCLQEVIPWRDIDATWFPDLPFSLLCSVKARGRNKPSMLFYECTENPFNPSGQFLHSLITPQKMAERQRPYTEHLRVVLPPRSLEAGITVHVTPPTPAQRAPVVEPDIKLCTAEPFNTRHWAQREVKKAEFSIAKQVCAATGSSSSRSTHWETDFSCLELCWDHQHLTDHYRSCTTNETQKTTQILQHLCCSAEIEHAEPWPTSGPKALTLEATREQSYPVPTMNQGSTLHARWRELNADLEIAPMAELMPPSYVKTGKPQPHAVPDAKPDVEVVREAFKHSLRHPLKRGKGKEEARPSKGRVEPPAVTPPLPPTTPALPKCWFCLDWHFNRDCPTKGEGYVHATATHKRKVLSPDTPHIDVKVKWQIYTAMLDTATTGNFIQGDLLTPHQRAHLTLTHRRGNKADDLGPPQNHPGRVPGSPTHLGKDGLGATLTATAAVHSILWAMLHRYWRKRGRDNQLGGTDPPSTATSESALAAPMSTVETEDQKLNPKGLTATARTQTAENPNQPRTQNPAHSTRGREGGGAAAPRERRTLKDTPLSLVRYAASRSLPSTPSGYAQRRGTPGLRLTMEKLTEEGEIQSPLLLLQETNAQDEPSCDCVLDGNMMQQVEPEPRTEESAPAGSNAEPLHPTEPTHKLSAPPFKYHLHHCDTLQHAALCKCALYMRLCPIYELTELKGKARCFNLSSSPSGVIRNEQRSSTSDNIPLRLKATLPPLPAPRRIGDDEIFPAKAILPLRDVEYGTTLGSLQDGLTPQTVKTAASLSSLQTVLSQLHLLTVRTAASRSNVILLHAPRNPLPKSTSVTPRGNKPSCLRLPPLDEFPEPMYSRKDGLQSRHWRKECRTLARVKIAEAPVSDPQEVESRSQSSEATPRLISPFNPLEHESHFDKHLGTCWPGYPAGEYIAPVEQSPPIACATPEDTVPSHALRLLRTQCLVMPLRLLRTQCLVMPLRRSPQVTCGTNPFGFCPHTLTHSSHAHHSSQIIHLHPHDRVIASPRHIPGTAGILLIGNSDSEEGRTPGRESTSICLTLGFDSLRPDGTLSPSGHLRHLTLPQPTRPRMLAIYATPSAVSCERHIFSVSLKGVDTHPEPLLLPPHHTTPQEAKAISVPPAKQPIWATPRAAHPIVQYLRQGLPLILVVKPVDNAGPPQSATDSGLDACLHLQSQPLAGVNQQMPPHCGAVYFGILVLSKTLQQTTYTVFIMSTVLNYGLNMTCRVTHSKIMLSESESDSDVLFESRKCKMNGDARNGHKVRNGFAKIGRRIKTVTYKSSFLTTNHLYEENECANAAVQVVDKVMPAVFLEITVFPVIGPMMQVISGGVCSLRDDTYKSSKLADVVWKSFPIWQRRATYNDTACFSMKRQVRTRVFETFYGSYNVVINMCFHGRVKCVVIVAYERAWWLCCNRCAGQFGHGPRDGATERSSAQEEELVAYTLASQTSPGAHTIYGHAPPRKISCSQVFLEFTSSSSLHHLICLGSLLNYIFSTHKKLFMTCTSNLQESLRTLEQPTLLIVAPEDPSGQYKAEPQPIETQSKGCQSASPVDSLHPPCCTVAGRSDRLVLEVYLPLNMHPLSLPDAQASALPLHLAWKLRRLLFSREDNIRTPLYAVNPKEWYKMARTEDPDQYMRPLPHQIVSTFRQEQHFLLGIANLWFQDHQTSSLPWAQHSTPAATPSPLQVWSPVPVNSSSYCGWVSSHRGPPPAKVNWLCAIQYPGPPNPRPCQLVISSVSLTDASKALSNRDVAVNQPMSRVQSFRDAQYRATVLDNIKEYCPENPGIRHSISSTQGNKGVQLPEFARMQHEDPVTFTIKCEKCFRDNEVPLSNGLGGPRNNSKERPSDDRRNMENLSLIGGSCIPASLRNFLAKIGRISGACKREQDYREQAALECNKMVKGGKEAKQQVRWVHPHTPLFVPPTATASPGLPQYRFCPKQHFNRDCSAELAGWRAMNEESQPPTTTTLQGKQMTGPASCYELTYSPPTKELTWHPMRRKCRWPSLTVSLGGREDKTGRQHEPDNRPHRKFIMDCGQCCVQIERKKCLTIHWKQSSEVITQHTAPPRRGEEPVQLQQLQTKNEVTHHKVTRGQMHPCLGRAQDHEAKASEPETQEQEEREDNPQLLKPLPSLHRGVMSVRTLHSTPIDFTRKMATRHGLMTPLGPSCHGVAPWTGSGNPDYANPGGCGHPLGPDAGWCQDPSTSPSVQEDMPSCANEAGVQRVPSTDSNSDHIHPEQHGRPPGGRGNKDSLPLTATIALPILEERAPDLTTARDEKPGPSSRPTRDMPSHACHSTSQPGRYQESLCCEELRKSVLVLLVGSWGRCGGIAVLWMELCGVGPLVDSQCLLGVVCSTEGQVDQIVLPPRQPFPSRQSRKLDEIPDSLNERSRVGVIAIWQQFVADVAVTLNTWMVERTEEVMRDDVCWALWQPLTSPGVAGVGRRSRTALHCGGVQGCWRQLKHFKNPYLECCLAQSDDISCPHTLVEAMTFCWADHFPPVARGSNLAGFLNGSGKWEIVSSSRRGVHMTTSCRNANPARSRQISQGYVTPPTRPGVHLSMSQIYGCARLRSGVIVSKLLVLQLPPVDAATTFQRFQRLLVFTYYEKPSSAEDIDQLLNTSVGDPPGSTTTTTCWSKTYLIEHRLQKGQARDQADFTMNLVQDARLPSGACPSPHAPHLSTWQEDCLRPTTPGVNTSCSHCLESGNAPSAIVGIHANQEFVNCLPLPRGIECVILLCHSTSDTGLRKRLGSCQSVTTRLLWRAAPAATAVVTGTVHFVTAAWRWENMLIDADVSGAKAHDSAHNTCAAMVGPYDAYLWTVCRGELARRASNFRPFRPKLFMVPQDWAVIEGFTVLVSRCVQPTSSLRVSRPQKGKPNRSTNGETGFSCLSFVFHSNPTRTDSWYHSVVQPLVTGTDTRLGRTNPHFSSWECTQWNRWHLVEHYSRSTTAEARKAIETTRPSHNVTNASPKSSTLNSGKSMMPQRASVPVRHIARSTEPDFVSSRKPTRPTRVTIATDSVWTEVRWRRLPRGEAALVERLLLSLLRWSPPGWGLRRMVRPYGCPGTSMYQGGLGRRREHPGDVLAALLGLNLGDDRGRGNGQYLNVDD</sequence>
<feature type="compositionally biased region" description="Basic and acidic residues" evidence="1">
    <location>
        <begin position="2331"/>
        <end position="2343"/>
    </location>
</feature>
<keyword evidence="3" id="KW-1185">Reference proteome</keyword>
<feature type="region of interest" description="Disordered" evidence="1">
    <location>
        <begin position="905"/>
        <end position="933"/>
    </location>
</feature>
<feature type="region of interest" description="Disordered" evidence="1">
    <location>
        <begin position="2321"/>
        <end position="2343"/>
    </location>
</feature>
<feature type="region of interest" description="Disordered" evidence="1">
    <location>
        <begin position="1115"/>
        <end position="1142"/>
    </location>
</feature>
<comment type="caution">
    <text evidence="2">The sequence shown here is derived from an EMBL/GenBank/DDBJ whole genome shotgun (WGS) entry which is preliminary data.</text>
</comment>
<feature type="region of interest" description="Disordered" evidence="1">
    <location>
        <begin position="2685"/>
        <end position="2787"/>
    </location>
</feature>
<feature type="compositionally biased region" description="Basic and acidic residues" evidence="1">
    <location>
        <begin position="2718"/>
        <end position="2728"/>
    </location>
</feature>
<evidence type="ECO:0000313" key="2">
    <source>
        <dbReference type="EMBL" id="KAJ8867060.1"/>
    </source>
</evidence>
<gene>
    <name evidence="2" type="ORF">PR048_032922</name>
</gene>
<proteinExistence type="predicted"/>
<dbReference type="EMBL" id="JARBHB010000016">
    <property type="protein sequence ID" value="KAJ8867060.1"/>
    <property type="molecule type" value="Genomic_DNA"/>
</dbReference>
<organism evidence="2 3">
    <name type="scientific">Dryococelus australis</name>
    <dbReference type="NCBI Taxonomy" id="614101"/>
    <lineage>
        <taxon>Eukaryota</taxon>
        <taxon>Metazoa</taxon>
        <taxon>Ecdysozoa</taxon>
        <taxon>Arthropoda</taxon>
        <taxon>Hexapoda</taxon>
        <taxon>Insecta</taxon>
        <taxon>Pterygota</taxon>
        <taxon>Neoptera</taxon>
        <taxon>Polyneoptera</taxon>
        <taxon>Phasmatodea</taxon>
        <taxon>Verophasmatodea</taxon>
        <taxon>Anareolatae</taxon>
        <taxon>Phasmatidae</taxon>
        <taxon>Eurycanthinae</taxon>
        <taxon>Dryococelus</taxon>
    </lineage>
</organism>
<feature type="region of interest" description="Disordered" evidence="1">
    <location>
        <begin position="961"/>
        <end position="1045"/>
    </location>
</feature>
<feature type="compositionally biased region" description="Polar residues" evidence="1">
    <location>
        <begin position="3445"/>
        <end position="3464"/>
    </location>
</feature>
<dbReference type="Proteomes" id="UP001159363">
    <property type="component" value="Chromosome 15"/>
</dbReference>
<feature type="compositionally biased region" description="Basic residues" evidence="1">
    <location>
        <begin position="786"/>
        <end position="795"/>
    </location>
</feature>
<protein>
    <submittedName>
        <fullName evidence="2">Uncharacterized protein</fullName>
    </submittedName>
</protein>
<feature type="compositionally biased region" description="Basic and acidic residues" evidence="1">
    <location>
        <begin position="2751"/>
        <end position="2777"/>
    </location>
</feature>
<feature type="region of interest" description="Disordered" evidence="1">
    <location>
        <begin position="1358"/>
        <end position="1379"/>
    </location>
</feature>
<feature type="compositionally biased region" description="Polar residues" evidence="1">
    <location>
        <begin position="2030"/>
        <end position="2041"/>
    </location>
</feature>
<feature type="region of interest" description="Disordered" evidence="1">
    <location>
        <begin position="786"/>
        <end position="816"/>
    </location>
</feature>
<feature type="region of interest" description="Disordered" evidence="1">
    <location>
        <begin position="297"/>
        <end position="316"/>
    </location>
</feature>